<accession>A0A4Z2DS70</accession>
<dbReference type="EMBL" id="SKCS01000050">
    <property type="protein sequence ID" value="TNN19404.1"/>
    <property type="molecule type" value="Genomic_DNA"/>
</dbReference>
<dbReference type="OrthoDB" id="6247826at2759"/>
<evidence type="ECO:0000313" key="4">
    <source>
        <dbReference type="Proteomes" id="UP000311919"/>
    </source>
</evidence>
<name>A0A4Z2DS70_SCHJA</name>
<dbReference type="AlphaFoldDB" id="A0A4Z2DS70"/>
<protein>
    <submittedName>
        <fullName evidence="3">Uncharacterized protein</fullName>
    </submittedName>
</protein>
<comment type="caution">
    <text evidence="3">The sequence shown here is derived from an EMBL/GenBank/DDBJ whole genome shotgun (WGS) entry which is preliminary data.</text>
</comment>
<keyword evidence="4" id="KW-1185">Reference proteome</keyword>
<reference evidence="3 4" key="1">
    <citation type="submission" date="2019-03" db="EMBL/GenBank/DDBJ databases">
        <title>An improved genome assembly of the fluke Schistosoma japonicum.</title>
        <authorList>
            <person name="Hu W."/>
            <person name="Luo F."/>
            <person name="Yin M."/>
            <person name="Mo X."/>
            <person name="Sun C."/>
            <person name="Wu Q."/>
            <person name="Zhu B."/>
            <person name="Xiang M."/>
            <person name="Wang J."/>
            <person name="Wang Y."/>
            <person name="Zhang T."/>
            <person name="Xu B."/>
            <person name="Zheng H."/>
            <person name="Feng Z."/>
        </authorList>
    </citation>
    <scope>NUCLEOTIDE SEQUENCE [LARGE SCALE GENOMIC DNA]</scope>
    <source>
        <strain evidence="3">HuSjv2</strain>
        <tissue evidence="3">Worms</tissue>
    </source>
</reference>
<feature type="compositionally biased region" description="Basic and acidic residues" evidence="1">
    <location>
        <begin position="52"/>
        <end position="61"/>
    </location>
</feature>
<proteinExistence type="predicted"/>
<evidence type="ECO:0000256" key="1">
    <source>
        <dbReference type="SAM" id="MobiDB-lite"/>
    </source>
</evidence>
<keyword evidence="2" id="KW-0732">Signal</keyword>
<feature type="compositionally biased region" description="Low complexity" evidence="1">
    <location>
        <begin position="62"/>
        <end position="72"/>
    </location>
</feature>
<gene>
    <name evidence="3" type="ORF">EWB00_008885</name>
</gene>
<feature type="signal peptide" evidence="2">
    <location>
        <begin position="1"/>
        <end position="23"/>
    </location>
</feature>
<evidence type="ECO:0000313" key="3">
    <source>
        <dbReference type="EMBL" id="TNN19404.1"/>
    </source>
</evidence>
<feature type="region of interest" description="Disordered" evidence="1">
    <location>
        <begin position="52"/>
        <end position="98"/>
    </location>
</feature>
<feature type="compositionally biased region" description="Basic residues" evidence="1">
    <location>
        <begin position="153"/>
        <end position="163"/>
    </location>
</feature>
<feature type="region of interest" description="Disordered" evidence="1">
    <location>
        <begin position="151"/>
        <end position="176"/>
    </location>
</feature>
<evidence type="ECO:0000256" key="2">
    <source>
        <dbReference type="SAM" id="SignalP"/>
    </source>
</evidence>
<dbReference type="Proteomes" id="UP000311919">
    <property type="component" value="Unassembled WGS sequence"/>
</dbReference>
<feature type="chain" id="PRO_5021285947" evidence="2">
    <location>
        <begin position="24"/>
        <end position="176"/>
    </location>
</feature>
<organism evidence="3 4">
    <name type="scientific">Schistosoma japonicum</name>
    <name type="common">Blood fluke</name>
    <dbReference type="NCBI Taxonomy" id="6182"/>
    <lineage>
        <taxon>Eukaryota</taxon>
        <taxon>Metazoa</taxon>
        <taxon>Spiralia</taxon>
        <taxon>Lophotrochozoa</taxon>
        <taxon>Platyhelminthes</taxon>
        <taxon>Trematoda</taxon>
        <taxon>Digenea</taxon>
        <taxon>Strigeidida</taxon>
        <taxon>Schistosomatoidea</taxon>
        <taxon>Schistosomatidae</taxon>
        <taxon>Schistosoma</taxon>
    </lineage>
</organism>
<sequence>MNTFIYSLFIMYIIGVNWINVEAKPFHISGNYHDDTESNQLTSYEEIRRMFQDDSMEDRQPTDTTSSMMTTTEGPTVEMDRDDNAVDDQSDDQSPCVGGGAVFTYTIHSDDGDGVGQIEFDSHGDENDVFIDDNDFFPLLSWSERDDYDFHRRQPRRPYRKPTRNSWHSRYDSFPF</sequence>